<dbReference type="Pfam" id="PF00583">
    <property type="entry name" value="Acetyltransf_1"/>
    <property type="match status" value="1"/>
</dbReference>
<dbReference type="InterPro" id="IPR050832">
    <property type="entry name" value="Bact_Acetyltransf"/>
</dbReference>
<keyword evidence="2" id="KW-0012">Acyltransferase</keyword>
<dbReference type="Gene3D" id="3.40.630.30">
    <property type="match status" value="1"/>
</dbReference>
<evidence type="ECO:0000256" key="3">
    <source>
        <dbReference type="SAM" id="MobiDB-lite"/>
    </source>
</evidence>
<accession>A0A3G3K1L8</accession>
<keyword evidence="7" id="KW-1185">Reference proteome</keyword>
<dbReference type="InterPro" id="IPR000182">
    <property type="entry name" value="GNAT_dom"/>
</dbReference>
<organism evidence="6 7">
    <name type="scientific">Cohnella candidum</name>
    <dbReference type="NCBI Taxonomy" id="2674991"/>
    <lineage>
        <taxon>Bacteria</taxon>
        <taxon>Bacillati</taxon>
        <taxon>Bacillota</taxon>
        <taxon>Bacilli</taxon>
        <taxon>Bacillales</taxon>
        <taxon>Paenibacillaceae</taxon>
        <taxon>Cohnella</taxon>
    </lineage>
</organism>
<feature type="region of interest" description="Disordered" evidence="3">
    <location>
        <begin position="132"/>
        <end position="161"/>
    </location>
</feature>
<evidence type="ECO:0000313" key="6">
    <source>
        <dbReference type="EMBL" id="AYQ73659.1"/>
    </source>
</evidence>
<dbReference type="Proteomes" id="UP000269097">
    <property type="component" value="Chromosome"/>
</dbReference>
<dbReference type="GO" id="GO:0016747">
    <property type="term" value="F:acyltransferase activity, transferring groups other than amino-acyl groups"/>
    <property type="evidence" value="ECO:0007669"/>
    <property type="project" value="InterPro"/>
</dbReference>
<dbReference type="KEGG" id="coh:EAV92_14360"/>
<dbReference type="AlphaFoldDB" id="A0A3G3K1L8"/>
<keyword evidence="1 6" id="KW-0808">Transferase</keyword>
<protein>
    <submittedName>
        <fullName evidence="6">GNAT family N-acetyltransferase</fullName>
    </submittedName>
</protein>
<dbReference type="InterPro" id="IPR016181">
    <property type="entry name" value="Acyl_CoA_acyltransferase"/>
</dbReference>
<evidence type="ECO:0000259" key="5">
    <source>
        <dbReference type="PROSITE" id="PS51186"/>
    </source>
</evidence>
<proteinExistence type="predicted"/>
<gene>
    <name evidence="6" type="ORF">EAV92_14360</name>
</gene>
<sequence length="326" mass="36188">MTKPRSIQIAIWLLYIRLFMSAAAVALNLRLLVNPSAEENAKYKIDQLTGGQILMVFVNLLLPAAAVLVTLWFVRRKKRMPAILSSVVVLWFSASLLPQLEMVLGVLILFFLFSRTAKAYFLDQPIPQPGQARAAAKEVGETADGADAEAADPIDEADTLPAPRVRVDPEVEIRAATPEDAETVHSLMMAAFEEFRAAVPPSSALDETVESVREALRGGEGAFILHEDGNPAAMVRYGINEDVITFFRLSVLPSRRRRGYAKRLVKWIEQFGIGRGLNVCRCKVRQTAQKNVNMYQDMGYEIVDQELVVRETGTVKALTMEKKLGV</sequence>
<dbReference type="CDD" id="cd04301">
    <property type="entry name" value="NAT_SF"/>
    <property type="match status" value="1"/>
</dbReference>
<keyword evidence="4" id="KW-0472">Membrane</keyword>
<keyword evidence="4" id="KW-1133">Transmembrane helix</keyword>
<reference evidence="6 7" key="1">
    <citation type="submission" date="2018-10" db="EMBL/GenBank/DDBJ databases">
        <title>Genome Sequence of Cohnella sp.</title>
        <authorList>
            <person name="Srinivasan S."/>
            <person name="Kim M.K."/>
        </authorList>
    </citation>
    <scope>NUCLEOTIDE SEQUENCE [LARGE SCALE GENOMIC DNA]</scope>
    <source>
        <strain evidence="6 7">18JY8-7</strain>
    </source>
</reference>
<feature type="domain" description="N-acetyltransferase" evidence="5">
    <location>
        <begin position="171"/>
        <end position="325"/>
    </location>
</feature>
<feature type="transmembrane region" description="Helical" evidence="4">
    <location>
        <begin position="12"/>
        <end position="33"/>
    </location>
</feature>
<dbReference type="SUPFAM" id="SSF55729">
    <property type="entry name" value="Acyl-CoA N-acyltransferases (Nat)"/>
    <property type="match status" value="1"/>
</dbReference>
<evidence type="ECO:0000256" key="2">
    <source>
        <dbReference type="ARBA" id="ARBA00023315"/>
    </source>
</evidence>
<dbReference type="PANTHER" id="PTHR43877:SF2">
    <property type="entry name" value="AMINOALKYLPHOSPHONATE N-ACETYLTRANSFERASE-RELATED"/>
    <property type="match status" value="1"/>
</dbReference>
<feature type="compositionally biased region" description="Acidic residues" evidence="3">
    <location>
        <begin position="144"/>
        <end position="158"/>
    </location>
</feature>
<feature type="transmembrane region" description="Helical" evidence="4">
    <location>
        <begin position="86"/>
        <end position="113"/>
    </location>
</feature>
<dbReference type="PANTHER" id="PTHR43877">
    <property type="entry name" value="AMINOALKYLPHOSPHONATE N-ACETYLTRANSFERASE-RELATED-RELATED"/>
    <property type="match status" value="1"/>
</dbReference>
<name>A0A3G3K1L8_9BACL</name>
<keyword evidence="4" id="KW-0812">Transmembrane</keyword>
<dbReference type="EMBL" id="CP033433">
    <property type="protein sequence ID" value="AYQ73659.1"/>
    <property type="molecule type" value="Genomic_DNA"/>
</dbReference>
<evidence type="ECO:0000256" key="1">
    <source>
        <dbReference type="ARBA" id="ARBA00022679"/>
    </source>
</evidence>
<evidence type="ECO:0000313" key="7">
    <source>
        <dbReference type="Proteomes" id="UP000269097"/>
    </source>
</evidence>
<dbReference type="PROSITE" id="PS51186">
    <property type="entry name" value="GNAT"/>
    <property type="match status" value="1"/>
</dbReference>
<feature type="transmembrane region" description="Helical" evidence="4">
    <location>
        <begin position="53"/>
        <end position="74"/>
    </location>
</feature>
<evidence type="ECO:0000256" key="4">
    <source>
        <dbReference type="SAM" id="Phobius"/>
    </source>
</evidence>
<dbReference type="RefSeq" id="WP_123041743.1">
    <property type="nucleotide sequence ID" value="NZ_CP033433.1"/>
</dbReference>